<evidence type="ECO:0000313" key="3">
    <source>
        <dbReference type="Proteomes" id="UP001152049"/>
    </source>
</evidence>
<evidence type="ECO:0000313" key="2">
    <source>
        <dbReference type="EMBL" id="KAJ4263531.1"/>
    </source>
</evidence>
<gene>
    <name evidence="2" type="ORF">NW762_006350</name>
</gene>
<protein>
    <recommendedName>
        <fullName evidence="4">Sterol uptake control protein 2</fullName>
    </recommendedName>
</protein>
<comment type="caution">
    <text evidence="2">The sequence shown here is derived from an EMBL/GenBank/DDBJ whole genome shotgun (WGS) entry which is preliminary data.</text>
</comment>
<evidence type="ECO:0000256" key="1">
    <source>
        <dbReference type="SAM" id="MobiDB-lite"/>
    </source>
</evidence>
<dbReference type="OrthoDB" id="5350673at2759"/>
<dbReference type="AlphaFoldDB" id="A0A9W8S1U8"/>
<reference evidence="2" key="1">
    <citation type="submission" date="2022-09" db="EMBL/GenBank/DDBJ databases">
        <title>Fusarium specimens isolated from Avocado Roots.</title>
        <authorList>
            <person name="Stajich J."/>
            <person name="Roper C."/>
            <person name="Heimlech-Rivalta G."/>
        </authorList>
    </citation>
    <scope>NUCLEOTIDE SEQUENCE</scope>
    <source>
        <strain evidence="2">CF00136</strain>
    </source>
</reference>
<dbReference type="PANTHER" id="PTHR47784">
    <property type="entry name" value="STEROL UPTAKE CONTROL PROTEIN 2"/>
    <property type="match status" value="1"/>
</dbReference>
<feature type="region of interest" description="Disordered" evidence="1">
    <location>
        <begin position="1"/>
        <end position="57"/>
    </location>
</feature>
<sequence length="372" mass="41324">MTGRECSFGSRNLAPADKLSASGSSSRDGRLLSPGDSGRSTNTVSTPEITTPGSQGPTFDNVLNMEHMELLIHLITDKDLFNLGDKVDGFQATFDQCLNGGIEAPYLLHQVLAFSARHLAAIRPERSAYHLHQAVSLQTRAVSLFNSTNPEVDRSNCVAVLLFSVALGHHLLADALANRGPDGLDGFLTQYVQCVDMNRGIYNVARSAWPLLLASELAPILSFSSGESSRVPKGSHCQPIARLIEDSTGLKEAEKEACRKAIQYLQVGFDAMFTEQGEEKRNRFRMIFQWTMLASPELTSLLAEKRPEALVLLGYYALLLHYGRNLWQVGNTGLYLLGLILDYLKPEWHFWLEYPRAMLTHDVEYVHARDIT</sequence>
<dbReference type="PANTHER" id="PTHR47784:SF4">
    <property type="entry name" value="ZN(II)2CYS6 TRANSCRIPTION FACTOR (EUROFUNG)"/>
    <property type="match status" value="1"/>
</dbReference>
<keyword evidence="3" id="KW-1185">Reference proteome</keyword>
<dbReference type="InterPro" id="IPR053157">
    <property type="entry name" value="Sterol_Uptake_Regulator"/>
</dbReference>
<proteinExistence type="predicted"/>
<evidence type="ECO:0008006" key="4">
    <source>
        <dbReference type="Google" id="ProtNLM"/>
    </source>
</evidence>
<organism evidence="2 3">
    <name type="scientific">Fusarium torreyae</name>
    <dbReference type="NCBI Taxonomy" id="1237075"/>
    <lineage>
        <taxon>Eukaryota</taxon>
        <taxon>Fungi</taxon>
        <taxon>Dikarya</taxon>
        <taxon>Ascomycota</taxon>
        <taxon>Pezizomycotina</taxon>
        <taxon>Sordariomycetes</taxon>
        <taxon>Hypocreomycetidae</taxon>
        <taxon>Hypocreales</taxon>
        <taxon>Nectriaceae</taxon>
        <taxon>Fusarium</taxon>
    </lineage>
</organism>
<feature type="compositionally biased region" description="Polar residues" evidence="1">
    <location>
        <begin position="38"/>
        <end position="57"/>
    </location>
</feature>
<name>A0A9W8S1U8_9HYPO</name>
<dbReference type="GO" id="GO:0001228">
    <property type="term" value="F:DNA-binding transcription activator activity, RNA polymerase II-specific"/>
    <property type="evidence" value="ECO:0007669"/>
    <property type="project" value="TreeGrafter"/>
</dbReference>
<accession>A0A9W8S1U8</accession>
<dbReference type="EMBL" id="JAOQAZ010000010">
    <property type="protein sequence ID" value="KAJ4263531.1"/>
    <property type="molecule type" value="Genomic_DNA"/>
</dbReference>
<dbReference type="Proteomes" id="UP001152049">
    <property type="component" value="Unassembled WGS sequence"/>
</dbReference>
<feature type="compositionally biased region" description="Low complexity" evidence="1">
    <location>
        <begin position="16"/>
        <end position="26"/>
    </location>
</feature>